<accession>A0ABW5X1V3</accession>
<name>A0ABW5X1V3_9FLAO</name>
<evidence type="ECO:0000313" key="2">
    <source>
        <dbReference type="Proteomes" id="UP001597438"/>
    </source>
</evidence>
<sequence length="308" mass="34540">MKPILVLLIAGMIYQPFFSQEKNGFDISSANIPVSEIKGGGPPKDGIPAIDNPKFLKSSEASLANDARILGVYENGIAKAYPINILNYHEIVNDSFKDLPVVVTFCPLCGSGIAFESKIGTSILTFGVSGLLYNSDVLLYDRQTESLWSQLKYEAITGELKGEKLKILNTANTTWKAWQDKHPKSLVLSQETGFTRDYSRNPYPDYEKNQQLYFPVSKMNDVLKPKEKIIGIEIKGKTKAYPFSELMKLKGKILEDTFAGQKLKITYNSKAKSAEIVDAQGNLMPAVTNFWFAWYAFNPETEVYKYPK</sequence>
<reference evidence="2" key="1">
    <citation type="journal article" date="2019" name="Int. J. Syst. Evol. Microbiol.">
        <title>The Global Catalogue of Microorganisms (GCM) 10K type strain sequencing project: providing services to taxonomists for standard genome sequencing and annotation.</title>
        <authorList>
            <consortium name="The Broad Institute Genomics Platform"/>
            <consortium name="The Broad Institute Genome Sequencing Center for Infectious Disease"/>
            <person name="Wu L."/>
            <person name="Ma J."/>
        </authorList>
    </citation>
    <scope>NUCLEOTIDE SEQUENCE [LARGE SCALE GENOMIC DNA]</scope>
    <source>
        <strain evidence="2">KCTC 52925</strain>
    </source>
</reference>
<keyword evidence="2" id="KW-1185">Reference proteome</keyword>
<proteinExistence type="predicted"/>
<dbReference type="InterPro" id="IPR021516">
    <property type="entry name" value="DUF3179"/>
</dbReference>
<dbReference type="EMBL" id="JBHUOJ010000008">
    <property type="protein sequence ID" value="MFD2832533.1"/>
    <property type="molecule type" value="Genomic_DNA"/>
</dbReference>
<comment type="caution">
    <text evidence="1">The sequence shown here is derived from an EMBL/GenBank/DDBJ whole genome shotgun (WGS) entry which is preliminary data.</text>
</comment>
<protein>
    <submittedName>
        <fullName evidence="1">DUF3179 domain-containing protein</fullName>
    </submittedName>
</protein>
<dbReference type="RefSeq" id="WP_251742911.1">
    <property type="nucleotide sequence ID" value="NZ_JBHUOJ010000008.1"/>
</dbReference>
<organism evidence="1 2">
    <name type="scientific">Christiangramia antarctica</name>
    <dbReference type="NCBI Taxonomy" id="2058158"/>
    <lineage>
        <taxon>Bacteria</taxon>
        <taxon>Pseudomonadati</taxon>
        <taxon>Bacteroidota</taxon>
        <taxon>Flavobacteriia</taxon>
        <taxon>Flavobacteriales</taxon>
        <taxon>Flavobacteriaceae</taxon>
        <taxon>Christiangramia</taxon>
    </lineage>
</organism>
<gene>
    <name evidence="1" type="ORF">ACFSYS_04485</name>
</gene>
<dbReference type="Pfam" id="PF11376">
    <property type="entry name" value="DUF3179"/>
    <property type="match status" value="1"/>
</dbReference>
<evidence type="ECO:0000313" key="1">
    <source>
        <dbReference type="EMBL" id="MFD2832533.1"/>
    </source>
</evidence>
<dbReference type="Proteomes" id="UP001597438">
    <property type="component" value="Unassembled WGS sequence"/>
</dbReference>